<dbReference type="Proteomes" id="UP000552864">
    <property type="component" value="Unassembled WGS sequence"/>
</dbReference>
<name>A0A847SGU1_9BACT</name>
<sequence length="237" mass="26500">MRTGSLSRTAYLTGACIVLVYMLAISFKSYVFYVDPPVDTTLRAALFKGSCPLYLASSAVMLIASFVILYPFIVICVHNFPASPTASVAALLGMFFFFGVKICLLAISLFRMQMILPDLMMEMNGPGVQEGILGEYYQFLKMHRYLDFPVTVAGMVSSILLLRTFSSQYQLNRLIKLAFGVNLLYLAIHFGCLLLSLTALQDYNRTLCLPVELLIYGLIFLWLISAPTIFISRLENS</sequence>
<keyword evidence="1" id="KW-0472">Membrane</keyword>
<organism evidence="2 3">
    <name type="scientific">Chitinophaga eiseniae</name>
    <dbReference type="NCBI Taxonomy" id="634771"/>
    <lineage>
        <taxon>Bacteria</taxon>
        <taxon>Pseudomonadati</taxon>
        <taxon>Bacteroidota</taxon>
        <taxon>Chitinophagia</taxon>
        <taxon>Chitinophagales</taxon>
        <taxon>Chitinophagaceae</taxon>
        <taxon>Chitinophaga</taxon>
    </lineage>
</organism>
<comment type="caution">
    <text evidence="2">The sequence shown here is derived from an EMBL/GenBank/DDBJ whole genome shotgun (WGS) entry which is preliminary data.</text>
</comment>
<feature type="transmembrane region" description="Helical" evidence="1">
    <location>
        <begin position="145"/>
        <end position="165"/>
    </location>
</feature>
<reference evidence="2 3" key="1">
    <citation type="submission" date="2020-04" db="EMBL/GenBank/DDBJ databases">
        <authorList>
            <person name="Yin C."/>
        </authorList>
    </citation>
    <scope>NUCLEOTIDE SEQUENCE [LARGE SCALE GENOMIC DNA]</scope>
    <source>
        <strain evidence="2 3">Ak56</strain>
    </source>
</reference>
<dbReference type="AlphaFoldDB" id="A0A847SGU1"/>
<evidence type="ECO:0008006" key="4">
    <source>
        <dbReference type="Google" id="ProtNLM"/>
    </source>
</evidence>
<evidence type="ECO:0000313" key="2">
    <source>
        <dbReference type="EMBL" id="NLR81031.1"/>
    </source>
</evidence>
<dbReference type="RefSeq" id="WP_168740690.1">
    <property type="nucleotide sequence ID" value="NZ_JABAHZ010000005.1"/>
</dbReference>
<feature type="transmembrane region" description="Helical" evidence="1">
    <location>
        <begin position="53"/>
        <end position="77"/>
    </location>
</feature>
<keyword evidence="1" id="KW-0812">Transmembrane</keyword>
<keyword evidence="3" id="KW-1185">Reference proteome</keyword>
<accession>A0A847SGU1</accession>
<keyword evidence="1" id="KW-1133">Transmembrane helix</keyword>
<dbReference type="EMBL" id="JABAHZ010000005">
    <property type="protein sequence ID" value="NLR81031.1"/>
    <property type="molecule type" value="Genomic_DNA"/>
</dbReference>
<evidence type="ECO:0000313" key="3">
    <source>
        <dbReference type="Proteomes" id="UP000552864"/>
    </source>
</evidence>
<feature type="transmembrane region" description="Helical" evidence="1">
    <location>
        <begin position="177"/>
        <end position="201"/>
    </location>
</feature>
<evidence type="ECO:0000256" key="1">
    <source>
        <dbReference type="SAM" id="Phobius"/>
    </source>
</evidence>
<feature type="transmembrane region" description="Helical" evidence="1">
    <location>
        <begin position="89"/>
        <end position="110"/>
    </location>
</feature>
<protein>
    <recommendedName>
        <fullName evidence="4">DUF4386 domain-containing protein</fullName>
    </recommendedName>
</protein>
<gene>
    <name evidence="2" type="ORF">HGH91_20545</name>
</gene>
<proteinExistence type="predicted"/>
<feature type="transmembrane region" description="Helical" evidence="1">
    <location>
        <begin position="213"/>
        <end position="231"/>
    </location>
</feature>
<feature type="transmembrane region" description="Helical" evidence="1">
    <location>
        <begin position="12"/>
        <end position="33"/>
    </location>
</feature>